<accession>A0A3E4N3L3</accession>
<dbReference type="EMBL" id="QRQK01000020">
    <property type="protein sequence ID" value="RHM95673.1"/>
    <property type="molecule type" value="Genomic_DNA"/>
</dbReference>
<evidence type="ECO:0000313" key="4">
    <source>
        <dbReference type="Proteomes" id="UP000285109"/>
    </source>
</evidence>
<dbReference type="RefSeq" id="WP_117671854.1">
    <property type="nucleotide sequence ID" value="NZ_CABOGR010000010.1"/>
</dbReference>
<keyword evidence="3" id="KW-1185">Reference proteome</keyword>
<dbReference type="Proteomes" id="UP000285109">
    <property type="component" value="Unassembled WGS sequence"/>
</dbReference>
<sequence>MAKKRFNNYLKYATFKKELEAGNILPDSVSYIKEIRAIYTHGEYYGNGCISSVNAGTGEVSAELLPNVFHVFGEVSVLNVTFGKGFPGIANEYMFQFSSGVTPTVLNLPEGVKWIGSSVVRANRTYQVSILNNIAVMGGAL</sequence>
<evidence type="ECO:0000313" key="3">
    <source>
        <dbReference type="Proteomes" id="UP000260862"/>
    </source>
</evidence>
<dbReference type="EMBL" id="QSQT01000010">
    <property type="protein sequence ID" value="RGK56404.1"/>
    <property type="molecule type" value="Genomic_DNA"/>
</dbReference>
<organism evidence="1 3">
    <name type="scientific">Phocaeicola plebeius</name>
    <dbReference type="NCBI Taxonomy" id="310297"/>
    <lineage>
        <taxon>Bacteria</taxon>
        <taxon>Pseudomonadati</taxon>
        <taxon>Bacteroidota</taxon>
        <taxon>Bacteroidia</taxon>
        <taxon>Bacteroidales</taxon>
        <taxon>Bacteroidaceae</taxon>
        <taxon>Phocaeicola</taxon>
    </lineage>
</organism>
<protein>
    <submittedName>
        <fullName evidence="1">Uncharacterized protein</fullName>
    </submittedName>
</protein>
<evidence type="ECO:0000313" key="1">
    <source>
        <dbReference type="EMBL" id="RGK56404.1"/>
    </source>
</evidence>
<proteinExistence type="predicted"/>
<evidence type="ECO:0000313" key="2">
    <source>
        <dbReference type="EMBL" id="RHM95673.1"/>
    </source>
</evidence>
<dbReference type="Proteomes" id="UP000260862">
    <property type="component" value="Unassembled WGS sequence"/>
</dbReference>
<gene>
    <name evidence="2" type="ORF">DWZ34_10620</name>
    <name evidence="1" type="ORF">DXD04_06355</name>
</gene>
<name>A0A3E4N3L3_9BACT</name>
<comment type="caution">
    <text evidence="1">The sequence shown here is derived from an EMBL/GenBank/DDBJ whole genome shotgun (WGS) entry which is preliminary data.</text>
</comment>
<dbReference type="AlphaFoldDB" id="A0A3E4N3L3"/>
<reference evidence="3 4" key="1">
    <citation type="submission" date="2018-08" db="EMBL/GenBank/DDBJ databases">
        <title>A genome reference for cultivated species of the human gut microbiota.</title>
        <authorList>
            <person name="Zou Y."/>
            <person name="Xue W."/>
            <person name="Luo G."/>
        </authorList>
    </citation>
    <scope>NUCLEOTIDE SEQUENCE [LARGE SCALE GENOMIC DNA]</scope>
    <source>
        <strain evidence="2 4">AF31-28B-AC</strain>
        <strain evidence="1 3">TF10-3AC</strain>
    </source>
</reference>